<protein>
    <submittedName>
        <fullName evidence="1">2-phospho-D-glycerate hydrolyase</fullName>
        <ecNumber evidence="1">2.1.1.173</ecNumber>
    </submittedName>
</protein>
<dbReference type="EC" id="2.1.1.173" evidence="1"/>
<dbReference type="GO" id="GO:0052915">
    <property type="term" value="F:23S rRNA (guanine(2445)-N(2))-methyltransferase activity"/>
    <property type="evidence" value="ECO:0007669"/>
    <property type="project" value="UniProtKB-EC"/>
</dbReference>
<evidence type="ECO:0000313" key="2">
    <source>
        <dbReference type="Proteomes" id="UP000251088"/>
    </source>
</evidence>
<dbReference type="Proteomes" id="UP000251088">
    <property type="component" value="Unassembled WGS sequence"/>
</dbReference>
<keyword evidence="1" id="KW-0456">Lyase</keyword>
<name>A0A2X3EUN4_KLEPN</name>
<dbReference type="InterPro" id="IPR029063">
    <property type="entry name" value="SAM-dependent_MTases_sf"/>
</dbReference>
<proteinExistence type="predicted"/>
<dbReference type="GO" id="GO:0016829">
    <property type="term" value="F:lyase activity"/>
    <property type="evidence" value="ECO:0007669"/>
    <property type="project" value="UniProtKB-KW"/>
</dbReference>
<dbReference type="EMBL" id="UAWN01000013">
    <property type="protein sequence ID" value="SQC38924.1"/>
    <property type="molecule type" value="Genomic_DNA"/>
</dbReference>
<organism evidence="1 2">
    <name type="scientific">Klebsiella pneumoniae</name>
    <dbReference type="NCBI Taxonomy" id="573"/>
    <lineage>
        <taxon>Bacteria</taxon>
        <taxon>Pseudomonadati</taxon>
        <taxon>Pseudomonadota</taxon>
        <taxon>Gammaproteobacteria</taxon>
        <taxon>Enterobacterales</taxon>
        <taxon>Enterobacteriaceae</taxon>
        <taxon>Klebsiella/Raoultella group</taxon>
        <taxon>Klebsiella</taxon>
        <taxon>Klebsiella pneumoniae complex</taxon>
    </lineage>
</organism>
<dbReference type="AlphaFoldDB" id="A0A2X3EUN4"/>
<gene>
    <name evidence="1" type="primary">rlmL_3</name>
    <name evidence="1" type="ORF">NCTC9128_05067</name>
</gene>
<evidence type="ECO:0000313" key="1">
    <source>
        <dbReference type="EMBL" id="SQC38924.1"/>
    </source>
</evidence>
<sequence>MAIDRYADWVVVQEYAPPKTVDAHKARQRLFDIIAATIAVLDMAPNKLVLKTRERQKGKNQYQKMAEKGDFIEVQEYNARLWVNLTELPGYRSVPRPPYRPSHARPDE</sequence>
<dbReference type="Gene3D" id="3.30.750.80">
    <property type="entry name" value="RNA methyltransferase domain (HRMD) like"/>
    <property type="match status" value="1"/>
</dbReference>
<dbReference type="SUPFAM" id="SSF53335">
    <property type="entry name" value="S-adenosyl-L-methionine-dependent methyltransferases"/>
    <property type="match status" value="1"/>
</dbReference>
<accession>A0A2X3EUN4</accession>
<reference evidence="1 2" key="1">
    <citation type="submission" date="2018-06" db="EMBL/GenBank/DDBJ databases">
        <authorList>
            <consortium name="Pathogen Informatics"/>
            <person name="Doyle S."/>
        </authorList>
    </citation>
    <scope>NUCLEOTIDE SEQUENCE [LARGE SCALE GENOMIC DNA]</scope>
    <source>
        <strain evidence="1 2">NCTC9128</strain>
    </source>
</reference>
<keyword evidence="1" id="KW-0808">Transferase</keyword>
<keyword evidence="1" id="KW-0489">Methyltransferase</keyword>